<proteinExistence type="predicted"/>
<keyword evidence="2" id="KW-1185">Reference proteome</keyword>
<name>A0A1H6RGR4_9GAMM</name>
<gene>
    <name evidence="1" type="ORF">SAMN05421831_103141</name>
</gene>
<dbReference type="AlphaFoldDB" id="A0A1H6RGR4"/>
<dbReference type="SUPFAM" id="SSF53756">
    <property type="entry name" value="UDP-Glycosyltransferase/glycogen phosphorylase"/>
    <property type="match status" value="1"/>
</dbReference>
<sequence length="359" mass="40357">MLLHPHAQRGATAVLCFSPHQGGMELDACHTAERLNQHLTTTWLVVRAGTFLETYAKARQVPVIALDFKYHFSLRAIAQMRRLWQRLGICNLIFFGASELRSIHFSLDQQTPVQRLIVRHSTTKSSSKRDLWHRWLYSKVTAHWCISQHLANNVRQIFPIPAKIPVFIAPSALAAQLSKIPTALPLQDARVFKVLFIGRLIEGKGIFDALAAAGLLKAHGVPIELTYIGTGPDEAALQQQIAISGVKVHLLGYQQEAHLAFAQHHAFVFPSYGEGFGNSFVEALSSGMPCVCYQNTVFPELATYGLHFRMAADRNIEQLAQNLAYFWHIRPAINQKNQRLSRELFSLQQELDALKQHLA</sequence>
<dbReference type="Pfam" id="PF13692">
    <property type="entry name" value="Glyco_trans_1_4"/>
    <property type="match status" value="1"/>
</dbReference>
<dbReference type="Proteomes" id="UP000242999">
    <property type="component" value="Unassembled WGS sequence"/>
</dbReference>
<dbReference type="GO" id="GO:0016740">
    <property type="term" value="F:transferase activity"/>
    <property type="evidence" value="ECO:0007669"/>
    <property type="project" value="UniProtKB-KW"/>
</dbReference>
<organism evidence="1 2">
    <name type="scientific">Allopseudospirillum japonicum</name>
    <dbReference type="NCBI Taxonomy" id="64971"/>
    <lineage>
        <taxon>Bacteria</taxon>
        <taxon>Pseudomonadati</taxon>
        <taxon>Pseudomonadota</taxon>
        <taxon>Gammaproteobacteria</taxon>
        <taxon>Oceanospirillales</taxon>
        <taxon>Oceanospirillaceae</taxon>
        <taxon>Allopseudospirillum</taxon>
    </lineage>
</organism>
<dbReference type="Gene3D" id="3.40.50.2000">
    <property type="entry name" value="Glycogen Phosphorylase B"/>
    <property type="match status" value="2"/>
</dbReference>
<accession>A0A1H6RGR4</accession>
<dbReference type="CDD" id="cd03801">
    <property type="entry name" value="GT4_PimA-like"/>
    <property type="match status" value="1"/>
</dbReference>
<evidence type="ECO:0000313" key="1">
    <source>
        <dbReference type="EMBL" id="SEI51707.1"/>
    </source>
</evidence>
<dbReference type="STRING" id="64971.SAMN05421831_103141"/>
<reference evidence="2" key="1">
    <citation type="submission" date="2016-10" db="EMBL/GenBank/DDBJ databases">
        <authorList>
            <person name="Varghese N."/>
            <person name="Submissions S."/>
        </authorList>
    </citation>
    <scope>NUCLEOTIDE SEQUENCE [LARGE SCALE GENOMIC DNA]</scope>
    <source>
        <strain evidence="2">DSM 7165</strain>
    </source>
</reference>
<dbReference type="EMBL" id="FNYH01000003">
    <property type="protein sequence ID" value="SEI51707.1"/>
    <property type="molecule type" value="Genomic_DNA"/>
</dbReference>
<dbReference type="PANTHER" id="PTHR12526">
    <property type="entry name" value="GLYCOSYLTRANSFERASE"/>
    <property type="match status" value="1"/>
</dbReference>
<dbReference type="RefSeq" id="WP_093308795.1">
    <property type="nucleotide sequence ID" value="NZ_FNYH01000003.1"/>
</dbReference>
<keyword evidence="1" id="KW-0808">Transferase</keyword>
<evidence type="ECO:0000313" key="2">
    <source>
        <dbReference type="Proteomes" id="UP000242999"/>
    </source>
</evidence>
<protein>
    <submittedName>
        <fullName evidence="1">Glycosyltransferase involved in cell wall bisynthesis</fullName>
    </submittedName>
</protein>
<dbReference type="OrthoDB" id="8523124at2"/>
<dbReference type="PANTHER" id="PTHR12526:SF630">
    <property type="entry name" value="GLYCOSYLTRANSFERASE"/>
    <property type="match status" value="1"/>
</dbReference>